<protein>
    <submittedName>
        <fullName evidence="3">Secreted protein</fullName>
    </submittedName>
</protein>
<reference evidence="3" key="1">
    <citation type="submission" date="2016-11" db="UniProtKB">
        <authorList>
            <consortium name="WormBaseParasite"/>
        </authorList>
    </citation>
    <scope>IDENTIFICATION</scope>
</reference>
<dbReference type="InterPro" id="IPR001893">
    <property type="entry name" value="Cys-rich_GLG1_repeat"/>
</dbReference>
<sequence>MKFIIPLLLLRSYMVIQGQEQNQRLDLPNVAARQQAIPINNVPAQPEQILTAQSGRPIDKEHILSFEGCREDIQRLCNNKVGNLMILFSKNKILGNSNWNSARTERLAFSDFRLIGPFVEKCRHTINILGCGSLTPYAAHKDVKVPHTQGMTLECLIEKVATAAKGNADPMQLLEPECRHELIYLQFILMKT</sequence>
<evidence type="ECO:0000256" key="1">
    <source>
        <dbReference type="SAM" id="SignalP"/>
    </source>
</evidence>
<accession>A0A1I7X6Y0</accession>
<name>A0A1I7X6Y0_HETBA</name>
<dbReference type="WBParaSite" id="Hba_13191">
    <property type="protein sequence ID" value="Hba_13191"/>
    <property type="gene ID" value="Hba_13191"/>
</dbReference>
<dbReference type="GO" id="GO:0000139">
    <property type="term" value="C:Golgi membrane"/>
    <property type="evidence" value="ECO:0007669"/>
    <property type="project" value="TreeGrafter"/>
</dbReference>
<dbReference type="AlphaFoldDB" id="A0A1I7X6Y0"/>
<dbReference type="GO" id="GO:0017134">
    <property type="term" value="F:fibroblast growth factor binding"/>
    <property type="evidence" value="ECO:0007669"/>
    <property type="project" value="TreeGrafter"/>
</dbReference>
<keyword evidence="1" id="KW-0732">Signal</keyword>
<feature type="signal peptide" evidence="1">
    <location>
        <begin position="1"/>
        <end position="18"/>
    </location>
</feature>
<keyword evidence="2" id="KW-1185">Reference proteome</keyword>
<dbReference type="PANTHER" id="PTHR11884">
    <property type="entry name" value="SELECTIN LIGAND RELATED"/>
    <property type="match status" value="1"/>
</dbReference>
<dbReference type="InterPro" id="IPR039728">
    <property type="entry name" value="GLG1"/>
</dbReference>
<evidence type="ECO:0000313" key="3">
    <source>
        <dbReference type="WBParaSite" id="Hba_13191"/>
    </source>
</evidence>
<dbReference type="Proteomes" id="UP000095283">
    <property type="component" value="Unplaced"/>
</dbReference>
<evidence type="ECO:0000313" key="2">
    <source>
        <dbReference type="Proteomes" id="UP000095283"/>
    </source>
</evidence>
<organism evidence="2 3">
    <name type="scientific">Heterorhabditis bacteriophora</name>
    <name type="common">Entomopathogenic nematode worm</name>
    <dbReference type="NCBI Taxonomy" id="37862"/>
    <lineage>
        <taxon>Eukaryota</taxon>
        <taxon>Metazoa</taxon>
        <taxon>Ecdysozoa</taxon>
        <taxon>Nematoda</taxon>
        <taxon>Chromadorea</taxon>
        <taxon>Rhabditida</taxon>
        <taxon>Rhabditina</taxon>
        <taxon>Rhabditomorpha</taxon>
        <taxon>Strongyloidea</taxon>
        <taxon>Heterorhabditidae</taxon>
        <taxon>Heterorhabditis</taxon>
    </lineage>
</organism>
<dbReference type="Pfam" id="PF00839">
    <property type="entry name" value="Cys_rich_FGFR"/>
    <property type="match status" value="1"/>
</dbReference>
<feature type="chain" id="PRO_5009311002" evidence="1">
    <location>
        <begin position="19"/>
        <end position="192"/>
    </location>
</feature>
<dbReference type="PANTHER" id="PTHR11884:SF1">
    <property type="entry name" value="GOLGI APPARATUS PROTEIN 1"/>
    <property type="match status" value="1"/>
</dbReference>
<proteinExistence type="predicted"/>